<sequence>MLLQLIFTPFPPTLFSARNVLIFLKICLFFKDMNTSNYRPLYRQPQVFRVSLSVVYTYLHFRWREESSVVCVFHFFPISSLTLPPYMV</sequence>
<keyword evidence="2" id="KW-1185">Reference proteome</keyword>
<gene>
    <name evidence="1" type="ORF">GDO54_009158</name>
</gene>
<dbReference type="Proteomes" id="UP001181693">
    <property type="component" value="Unassembled WGS sequence"/>
</dbReference>
<dbReference type="EMBL" id="DYDO01000003">
    <property type="protein sequence ID" value="DBA28868.1"/>
    <property type="molecule type" value="Genomic_DNA"/>
</dbReference>
<reference evidence="1" key="1">
    <citation type="thesis" date="2020" institute="ProQuest LLC" country="789 East Eisenhower Parkway, Ann Arbor, MI, USA">
        <title>Comparative Genomics and Chromosome Evolution.</title>
        <authorList>
            <person name="Mudd A.B."/>
        </authorList>
    </citation>
    <scope>NUCLEOTIDE SEQUENCE</scope>
    <source>
        <strain evidence="1">1538</strain>
        <tissue evidence="1">Blood</tissue>
    </source>
</reference>
<protein>
    <recommendedName>
        <fullName evidence="3">Secreted protein</fullName>
    </recommendedName>
</protein>
<evidence type="ECO:0000313" key="2">
    <source>
        <dbReference type="Proteomes" id="UP001181693"/>
    </source>
</evidence>
<organism evidence="1 2">
    <name type="scientific">Pyxicephalus adspersus</name>
    <name type="common">African bullfrog</name>
    <dbReference type="NCBI Taxonomy" id="30357"/>
    <lineage>
        <taxon>Eukaryota</taxon>
        <taxon>Metazoa</taxon>
        <taxon>Chordata</taxon>
        <taxon>Craniata</taxon>
        <taxon>Vertebrata</taxon>
        <taxon>Euteleostomi</taxon>
        <taxon>Amphibia</taxon>
        <taxon>Batrachia</taxon>
        <taxon>Anura</taxon>
        <taxon>Neobatrachia</taxon>
        <taxon>Ranoidea</taxon>
        <taxon>Pyxicephalidae</taxon>
        <taxon>Pyxicephalinae</taxon>
        <taxon>Pyxicephalus</taxon>
    </lineage>
</organism>
<comment type="caution">
    <text evidence="1">The sequence shown here is derived from an EMBL/GenBank/DDBJ whole genome shotgun (WGS) entry which is preliminary data.</text>
</comment>
<accession>A0AAV3B2J3</accession>
<evidence type="ECO:0008006" key="3">
    <source>
        <dbReference type="Google" id="ProtNLM"/>
    </source>
</evidence>
<dbReference type="AlphaFoldDB" id="A0AAV3B2J3"/>
<evidence type="ECO:0000313" key="1">
    <source>
        <dbReference type="EMBL" id="DBA28868.1"/>
    </source>
</evidence>
<proteinExistence type="predicted"/>
<name>A0AAV3B2J3_PYXAD</name>